<dbReference type="InterPro" id="IPR004378">
    <property type="entry name" value="F420H2_quin_Rdtase"/>
</dbReference>
<comment type="catalytic activity">
    <reaction evidence="2">
        <text>oxidized coenzyme F420-(gamma-L-Glu)(n) + a quinol + H(+) = reduced coenzyme F420-(gamma-L-Glu)(n) + a quinone</text>
        <dbReference type="Rhea" id="RHEA:39663"/>
        <dbReference type="Rhea" id="RHEA-COMP:12939"/>
        <dbReference type="Rhea" id="RHEA-COMP:14378"/>
        <dbReference type="ChEBI" id="CHEBI:15378"/>
        <dbReference type="ChEBI" id="CHEBI:24646"/>
        <dbReference type="ChEBI" id="CHEBI:132124"/>
        <dbReference type="ChEBI" id="CHEBI:133980"/>
        <dbReference type="ChEBI" id="CHEBI:139511"/>
    </reaction>
</comment>
<dbReference type="GO" id="GO:0070967">
    <property type="term" value="F:coenzyme F420 binding"/>
    <property type="evidence" value="ECO:0007669"/>
    <property type="project" value="TreeGrafter"/>
</dbReference>
<dbReference type="Pfam" id="PF04075">
    <property type="entry name" value="F420H2_quin_red"/>
    <property type="match status" value="1"/>
</dbReference>
<protein>
    <submittedName>
        <fullName evidence="3">Nitroreductase family deazaflavin-dependent oxidoreductase</fullName>
    </submittedName>
</protein>
<dbReference type="Proteomes" id="UP000471126">
    <property type="component" value="Unassembled WGS sequence"/>
</dbReference>
<evidence type="ECO:0000256" key="2">
    <source>
        <dbReference type="ARBA" id="ARBA00049106"/>
    </source>
</evidence>
<dbReference type="PANTHER" id="PTHR39428:SF1">
    <property type="entry name" value="F420H(2)-DEPENDENT QUINONE REDUCTASE RV1261C"/>
    <property type="match status" value="1"/>
</dbReference>
<organism evidence="3 4">
    <name type="scientific">Geodermatophilus normandii</name>
    <dbReference type="NCBI Taxonomy" id="1137989"/>
    <lineage>
        <taxon>Bacteria</taxon>
        <taxon>Bacillati</taxon>
        <taxon>Actinomycetota</taxon>
        <taxon>Actinomycetes</taxon>
        <taxon>Geodermatophilales</taxon>
        <taxon>Geodermatophilaceae</taxon>
        <taxon>Geodermatophilus</taxon>
    </lineage>
</organism>
<dbReference type="Gene3D" id="2.30.110.10">
    <property type="entry name" value="Electron Transport, Fmn-binding Protein, Chain A"/>
    <property type="match status" value="1"/>
</dbReference>
<gene>
    <name evidence="3" type="ORF">GCU54_17060</name>
</gene>
<dbReference type="AlphaFoldDB" id="A0A6P0GK79"/>
<evidence type="ECO:0000313" key="3">
    <source>
        <dbReference type="EMBL" id="NEM07707.1"/>
    </source>
</evidence>
<dbReference type="RefSeq" id="WP_163477790.1">
    <property type="nucleotide sequence ID" value="NZ_JAAGWE010000030.1"/>
</dbReference>
<name>A0A6P0GK79_9ACTN</name>
<comment type="caution">
    <text evidence="3">The sequence shown here is derived from an EMBL/GenBank/DDBJ whole genome shotgun (WGS) entry which is preliminary data.</text>
</comment>
<accession>A0A6P0GK79</accession>
<dbReference type="GO" id="GO:0005886">
    <property type="term" value="C:plasma membrane"/>
    <property type="evidence" value="ECO:0007669"/>
    <property type="project" value="TreeGrafter"/>
</dbReference>
<dbReference type="NCBIfam" id="TIGR00026">
    <property type="entry name" value="hi_GC_TIGR00026"/>
    <property type="match status" value="1"/>
</dbReference>
<reference evidence="3 4" key="1">
    <citation type="submission" date="2019-12" db="EMBL/GenBank/DDBJ databases">
        <title>WGS of CPCC 203550 I12A-02606.</title>
        <authorList>
            <person name="Jiang Z."/>
        </authorList>
    </citation>
    <scope>NUCLEOTIDE SEQUENCE [LARGE SCALE GENOMIC DNA]</scope>
    <source>
        <strain evidence="3 4">I12A-02606</strain>
    </source>
</reference>
<dbReference type="PANTHER" id="PTHR39428">
    <property type="entry name" value="F420H(2)-DEPENDENT QUINONE REDUCTASE RV1261C"/>
    <property type="match status" value="1"/>
</dbReference>
<proteinExistence type="inferred from homology"/>
<evidence type="ECO:0000313" key="4">
    <source>
        <dbReference type="Proteomes" id="UP000471126"/>
    </source>
</evidence>
<dbReference type="EMBL" id="JAAGWE010000030">
    <property type="protein sequence ID" value="NEM07707.1"/>
    <property type="molecule type" value="Genomic_DNA"/>
</dbReference>
<comment type="similarity">
    <text evidence="1">Belongs to the F420H(2)-dependent quinone reductase family.</text>
</comment>
<evidence type="ECO:0000256" key="1">
    <source>
        <dbReference type="ARBA" id="ARBA00008710"/>
    </source>
</evidence>
<dbReference type="GO" id="GO:0016491">
    <property type="term" value="F:oxidoreductase activity"/>
    <property type="evidence" value="ECO:0007669"/>
    <property type="project" value="InterPro"/>
</dbReference>
<dbReference type="InterPro" id="IPR012349">
    <property type="entry name" value="Split_barrel_FMN-bd"/>
</dbReference>
<sequence length="171" mass="18515">MSLARDLGYEFRPPNAAQRAVQVVVASRPGAWVFARTLPPIDTWVGRVSRGRTSVPEAGAGLPVLDVTTTGRRSEQRRTTHLVAVPCAGTLALIGSDFGQAATPAWALNLEADPRATVTYRGRAVEVVARPATDDEVEQVMAAAASLYRGYAAHRRRIGERRLRVFLLEPA</sequence>